<dbReference type="InterPro" id="IPR051934">
    <property type="entry name" value="Phage_Tail_Fiber_Structural"/>
</dbReference>
<evidence type="ECO:0000313" key="7">
    <source>
        <dbReference type="Proteomes" id="UP000008525"/>
    </source>
</evidence>
<dbReference type="GO" id="GO:0046718">
    <property type="term" value="P:symbiont entry into host cell"/>
    <property type="evidence" value="ECO:0007669"/>
    <property type="project" value="InterPro"/>
</dbReference>
<feature type="region of interest" description="Disordered" evidence="4">
    <location>
        <begin position="275"/>
        <end position="298"/>
    </location>
</feature>
<accession>E0IUK3</accession>
<gene>
    <name evidence="6" type="ordered locus">ECW_m1506</name>
</gene>
<reference evidence="6 7" key="1">
    <citation type="journal article" date="2011" name="BMC Genomics">
        <title>The genome sequence of E. coli W (ATCC 9637): comparative genome analysis and an improved genome-scale reconstruction of E. coli.</title>
        <authorList>
            <person name="Archer C.T."/>
            <person name="Kim J.F."/>
            <person name="Jeong H."/>
            <person name="Park J.H."/>
            <person name="Vickers C.E."/>
            <person name="Lee S.Y."/>
            <person name="Nielsen L.K."/>
        </authorList>
    </citation>
    <scope>NUCLEOTIDE SEQUENCE [LARGE SCALE GENOMIC DNA]</scope>
    <source>
        <strain evidence="7">ATCC 9637 / CCM 2024 / DSM 1116 / LMG 11080 / NBRC 13500 / NCIMB 8666 / NRRL B-766 / W</strain>
    </source>
</reference>
<evidence type="ECO:0000256" key="4">
    <source>
        <dbReference type="SAM" id="MobiDB-lite"/>
    </source>
</evidence>
<dbReference type="GO" id="GO:0019062">
    <property type="term" value="P:virion attachment to host cell"/>
    <property type="evidence" value="ECO:0007669"/>
    <property type="project" value="InterPro"/>
</dbReference>
<dbReference type="PATRIC" id="fig|566546.30.peg.1531"/>
<dbReference type="PANTHER" id="PTHR35191">
    <property type="entry name" value="PROPHAGE SIDE TAIL FIBER PROTEIN HOMOLOG STFQ-RELATED"/>
    <property type="match status" value="1"/>
</dbReference>
<name>E0IUK3_ECOLW</name>
<dbReference type="EMBL" id="CP002185">
    <property type="protein sequence ID" value="ADT74985.1"/>
    <property type="molecule type" value="Genomic_DNA"/>
</dbReference>
<dbReference type="InterPro" id="IPR005068">
    <property type="entry name" value="Phage_lambda_Stf-r2"/>
</dbReference>
<dbReference type="InterPro" id="IPR013609">
    <property type="entry name" value="Stf-like_N"/>
</dbReference>
<keyword evidence="2" id="KW-0945">Host-virus interaction</keyword>
<dbReference type="Pfam" id="PF03406">
    <property type="entry name" value="Phage_fiber_2"/>
    <property type="match status" value="1"/>
</dbReference>
<evidence type="ECO:0000313" key="6">
    <source>
        <dbReference type="EMBL" id="ADT74985.1"/>
    </source>
</evidence>
<dbReference type="PANTHER" id="PTHR35191:SF1">
    <property type="entry name" value="PROPHAGE SIDE TAIL FIBER PROTEIN HOMOLOG STFQ-RELATED"/>
    <property type="match status" value="1"/>
</dbReference>
<keyword evidence="3" id="KW-0175">Coiled coil</keyword>
<evidence type="ECO:0000256" key="1">
    <source>
        <dbReference type="ARBA" id="ARBA00004328"/>
    </source>
</evidence>
<comment type="subcellular location">
    <subcellularLocation>
        <location evidence="1">Virion</location>
    </subcellularLocation>
</comment>
<sequence length="1046" mass="112192">MSVVISGALIDGAGIPMSGCHIILKSRVNTSEVVVRTVADVVTGNCGEYCFKAQTGKYCVYLKQDWRDEYCVGDIAVYDDSKPGTLNNFLTALDEGDLKPDVVKRFEEMVAQAQQSAEAAAESERQAGQHVADAQQIKSDCETLADNVQQNAEAVAEDKNQVALLASSATQDAARAEQAVKDADKIVDKAVDKLGEAATLTGEAKASAEAAAKSEQNAKQHRDEAQRIVDDLKGTNASTTQKGLVQLCSDTDNDSEELAATPKAVKTVMDETKTKAPLDSPAFTGTPTTPTPPDDATGLEMANAAFVRKLLAALVDSSPEALDTLNELAAALGNDPEFATTIMNALAGKQPLSDVLTAISNLEERADNLLCFNQDGNASLSPLSEKARSLLAQTTVEAMRNELELKSAAAMDAQQWLYDGTEGRIALPGAFGYGMTNPGSTAIIASDMFTVARTAHNVHPGRYYTFSTQTEETTGITEIIWLDNGWGDKTSRTATKLVLFFGKDGRILMTVRGDNISAPVTWTNLTPQLGNAAQKDAQENIYDRTEGRLAIPGMFGFGKVFSSGDRTEFKTEADFLRWVKTAKPGRYVVYGADKVIPGVLFSGTVEIIWPEPQTNPNPAYVAKIIIFYGINGHIYYNRYWTTGDGYLVGWENLKVNEASLRALIETRAPLNSPALTGTPSTPTPPDDAAGNEIANAEFVRKLLAALVGSSPEALDTLNELAAALGNDPNFATTVTKALAGKQPLNDVLTAVSQITPEENTLPYFSAEGRILLAQLSEKARALLALDTSEAMRTELELKAAATMEPQSDIRDRTPGRLALSGMHGFGQAFASTEALTFNGQADFAEWLKEATPGRYAVSIADSSTLLAGTTKFNGIIDVMWSPFDNDESDTTRKFKTLLCFNQYYEGEHNIHRLTYRWSGNNWNATVSPIIYDGDSLAFLLSRTAGNGPYSYYKYPAVGVPVLAVYQGAAAGDKAIKIGLGDIVPGSRLGPVTITCSINDAGSYVSTPRVSAGGAGAFSFPGRYQALSGFSNSYGDEGRICLFVRIE</sequence>
<dbReference type="AlphaFoldDB" id="E0IUK3"/>
<dbReference type="KEGG" id="ell:WFL_07355"/>
<evidence type="ECO:0000256" key="3">
    <source>
        <dbReference type="SAM" id="Coils"/>
    </source>
</evidence>
<evidence type="ECO:0000256" key="2">
    <source>
        <dbReference type="ARBA" id="ARBA00022581"/>
    </source>
</evidence>
<dbReference type="Proteomes" id="UP000008525">
    <property type="component" value="Chromosome"/>
</dbReference>
<dbReference type="Pfam" id="PF08400">
    <property type="entry name" value="phage_tail_N"/>
    <property type="match status" value="1"/>
</dbReference>
<feature type="coiled-coil region" evidence="3">
    <location>
        <begin position="173"/>
        <end position="231"/>
    </location>
</feature>
<dbReference type="RefSeq" id="WP_000117760.1">
    <property type="nucleotide sequence ID" value="NC_017635.1"/>
</dbReference>
<organism evidence="6 7">
    <name type="scientific">Escherichia coli (strain ATCC 9637 / CCM 2024 / DSM 1116 / LMG 11080 / NBRC 13500 / NCIMB 8666 / NRRL B-766 / W)</name>
    <dbReference type="NCBI Taxonomy" id="566546"/>
    <lineage>
        <taxon>Bacteria</taxon>
        <taxon>Pseudomonadati</taxon>
        <taxon>Pseudomonadota</taxon>
        <taxon>Gammaproteobacteria</taxon>
        <taxon>Enterobacterales</taxon>
        <taxon>Enterobacteriaceae</taxon>
        <taxon>Escherichia</taxon>
    </lineage>
</organism>
<evidence type="ECO:0000259" key="5">
    <source>
        <dbReference type="Pfam" id="PF08400"/>
    </source>
</evidence>
<dbReference type="KEGG" id="elw:ECW_m1506"/>
<protein>
    <submittedName>
        <fullName evidence="6">Side tail fiber protein</fullName>
    </submittedName>
</protein>
<proteinExistence type="predicted"/>
<feature type="domain" description="Lambda-like tail fibre protein N-terminal" evidence="5">
    <location>
        <begin position="1"/>
        <end position="134"/>
    </location>
</feature>
<feature type="compositionally biased region" description="Low complexity" evidence="4">
    <location>
        <begin position="281"/>
        <end position="298"/>
    </location>
</feature>